<evidence type="ECO:0000313" key="8">
    <source>
        <dbReference type="Proteomes" id="UP001597375"/>
    </source>
</evidence>
<feature type="domain" description="DUF1588" evidence="4">
    <location>
        <begin position="622"/>
        <end position="717"/>
    </location>
</feature>
<evidence type="ECO:0000259" key="2">
    <source>
        <dbReference type="Pfam" id="PF07624"/>
    </source>
</evidence>
<accession>A0ABW5D466</accession>
<dbReference type="Proteomes" id="UP001597375">
    <property type="component" value="Unassembled WGS sequence"/>
</dbReference>
<dbReference type="Pfam" id="PF07627">
    <property type="entry name" value="PSCyt3"/>
    <property type="match status" value="1"/>
</dbReference>
<evidence type="ECO:0000259" key="3">
    <source>
        <dbReference type="Pfam" id="PF07626"/>
    </source>
</evidence>
<name>A0ABW5D466_9BACT</name>
<dbReference type="InterPro" id="IPR013043">
    <property type="entry name" value="DUF1595"/>
</dbReference>
<dbReference type="Pfam" id="PF07624">
    <property type="entry name" value="PSD2"/>
    <property type="match status" value="1"/>
</dbReference>
<evidence type="ECO:0000259" key="5">
    <source>
        <dbReference type="Pfam" id="PF07631"/>
    </source>
</evidence>
<dbReference type="EMBL" id="JBHUIT010000001">
    <property type="protein sequence ID" value="MFD2255219.1"/>
    <property type="molecule type" value="Genomic_DNA"/>
</dbReference>
<feature type="domain" description="DUF1595" evidence="6">
    <location>
        <begin position="412"/>
        <end position="468"/>
    </location>
</feature>
<proteinExistence type="predicted"/>
<dbReference type="Pfam" id="PF07626">
    <property type="entry name" value="PSD3"/>
    <property type="match status" value="1"/>
</dbReference>
<feature type="chain" id="PRO_5045655042" evidence="1">
    <location>
        <begin position="24"/>
        <end position="833"/>
    </location>
</feature>
<evidence type="ECO:0000259" key="6">
    <source>
        <dbReference type="Pfam" id="PF07637"/>
    </source>
</evidence>
<comment type="caution">
    <text evidence="7">The sequence shown here is derived from an EMBL/GenBank/DDBJ whole genome shotgun (WGS) entry which is preliminary data.</text>
</comment>
<dbReference type="InterPro" id="IPR013042">
    <property type="entry name" value="DUF1592"/>
</dbReference>
<feature type="signal peptide" evidence="1">
    <location>
        <begin position="1"/>
        <end position="23"/>
    </location>
</feature>
<evidence type="ECO:0000256" key="1">
    <source>
        <dbReference type="SAM" id="SignalP"/>
    </source>
</evidence>
<dbReference type="InterPro" id="IPR013039">
    <property type="entry name" value="DUF1588"/>
</dbReference>
<reference evidence="8" key="1">
    <citation type="journal article" date="2019" name="Int. J. Syst. Evol. Microbiol.">
        <title>The Global Catalogue of Microorganisms (GCM) 10K type strain sequencing project: providing services to taxonomists for standard genome sequencing and annotation.</title>
        <authorList>
            <consortium name="The Broad Institute Genomics Platform"/>
            <consortium name="The Broad Institute Genome Sequencing Center for Infectious Disease"/>
            <person name="Wu L."/>
            <person name="Ma J."/>
        </authorList>
    </citation>
    <scope>NUCLEOTIDE SEQUENCE [LARGE SCALE GENOMIC DNA]</scope>
    <source>
        <strain evidence="8">CGMCC 4.7106</strain>
    </source>
</reference>
<organism evidence="7 8">
    <name type="scientific">Luteolibacter algae</name>
    <dbReference type="NCBI Taxonomy" id="454151"/>
    <lineage>
        <taxon>Bacteria</taxon>
        <taxon>Pseudomonadati</taxon>
        <taxon>Verrucomicrobiota</taxon>
        <taxon>Verrucomicrobiia</taxon>
        <taxon>Verrucomicrobiales</taxon>
        <taxon>Verrucomicrobiaceae</taxon>
        <taxon>Luteolibacter</taxon>
    </lineage>
</organism>
<feature type="domain" description="DUF1587" evidence="3">
    <location>
        <begin position="114"/>
        <end position="180"/>
    </location>
</feature>
<dbReference type="InterPro" id="IPR011478">
    <property type="entry name" value="DUF1585"/>
</dbReference>
<gene>
    <name evidence="7" type="ORF">ACFSSA_00895</name>
</gene>
<dbReference type="Pfam" id="PF07631">
    <property type="entry name" value="PSD4"/>
    <property type="match status" value="1"/>
</dbReference>
<feature type="domain" description="DUF1585" evidence="2">
    <location>
        <begin position="755"/>
        <end position="830"/>
    </location>
</feature>
<dbReference type="RefSeq" id="WP_386817881.1">
    <property type="nucleotide sequence ID" value="NZ_JBHUIT010000001.1"/>
</dbReference>
<evidence type="ECO:0000313" key="7">
    <source>
        <dbReference type="EMBL" id="MFD2255219.1"/>
    </source>
</evidence>
<dbReference type="InterPro" id="IPR013036">
    <property type="entry name" value="DUF1587"/>
</dbReference>
<sequence>MHKFNKGAISALTILALAPALPASPELMQIHCFDCHNDEKAKGKFKLEYLKDAPDSENLERWLDCLDYVSAEEMPPEEDSKLTSGDREIIIAYLEAKIREHDEGSAPVAHAKPRRLNNREFSNSVRDALLLDSIGTNQPMDNLVGDTLHHGFDTHGETLGFSRYHLEQYIESIRKIVDATILEGEKPEVKTYKVSAEDIRRGSLNQNVSRDIVHSKDGSFDFLDPRLPAYFKNFQTVPETGRYRIKIRATGKDRTVYDTKFTGIYEGDPIQLSVHLGDEIHTYDLPDEEMMEIEIDDWLAAGTRLELRNPTDGFTLRGNGNFKFQYGIAPDHLKENDPQRYASIAAKIREELKYGKVRKRERNVDRWQSWTEYWEGARPRIFSAEIVGPIFETWPSERQVALIGSNPDAANALEILQPIAERAWRRPVREGELDTIVDIVASKVDSLGHIGALKEGIVAILASPAFLMIGVEDVPPASRFATKYSYLLRSTLPTPSLVSQVQKGELDSFTKVRENLKNLISRNQADEFIREFPTAWLELGNINFMAPDPEQYRLYHRKRLSEDMVNETLTFFRHAMLNNIPLPELLSADYSFINADLAEIYGVEGVPEDSKLRKYHFTDGRRGGLLGMGSFLTSTADTLSTSPIHRAVYVMENLMGITPTPPPADVLITEPDVRQAKSIKEILAAHTSDPTCTSCHETIDPWGYAFESFDPTGAWRDFYTVPDTTPLDENATVKSRKKILKSINIPVDASASFRSGAAYDDIRGFREQIMTDANRDRFVRCFISKFLLYANGEEPLNTDFVEINNILEVSAAHDYRIVDTIAAIIDSPLFRQR</sequence>
<dbReference type="Pfam" id="PF07637">
    <property type="entry name" value="PSD5"/>
    <property type="match status" value="1"/>
</dbReference>
<feature type="domain" description="DUF1592" evidence="5">
    <location>
        <begin position="480"/>
        <end position="603"/>
    </location>
</feature>
<protein>
    <submittedName>
        <fullName evidence="7">DUF1588 domain-containing protein</fullName>
    </submittedName>
</protein>
<evidence type="ECO:0000259" key="4">
    <source>
        <dbReference type="Pfam" id="PF07627"/>
    </source>
</evidence>
<keyword evidence="1" id="KW-0732">Signal</keyword>
<keyword evidence="8" id="KW-1185">Reference proteome</keyword>